<feature type="region of interest" description="Disordered" evidence="1">
    <location>
        <begin position="1"/>
        <end position="26"/>
    </location>
</feature>
<dbReference type="OrthoDB" id="5198651at2"/>
<dbReference type="CDD" id="cd06257">
    <property type="entry name" value="DnaJ"/>
    <property type="match status" value="1"/>
</dbReference>
<accession>A0A558C399</accession>
<protein>
    <submittedName>
        <fullName evidence="2">J domain-containing protein</fullName>
    </submittedName>
</protein>
<dbReference type="Proteomes" id="UP000317624">
    <property type="component" value="Unassembled WGS sequence"/>
</dbReference>
<comment type="caution">
    <text evidence="2">The sequence shown here is derived from an EMBL/GenBank/DDBJ whole genome shotgun (WGS) entry which is preliminary data.</text>
</comment>
<proteinExistence type="predicted"/>
<dbReference type="RefSeq" id="WP_144844561.1">
    <property type="nucleotide sequence ID" value="NZ_VMRJ01000001.1"/>
</dbReference>
<reference evidence="2 3" key="1">
    <citation type="submission" date="2019-07" db="EMBL/GenBank/DDBJ databases">
        <title>Hymenobacter sp. straun FUR1 Genome sequencing and assembly.</title>
        <authorList>
            <person name="Chhetri G."/>
        </authorList>
    </citation>
    <scope>NUCLEOTIDE SEQUENCE [LARGE SCALE GENOMIC DNA]</scope>
    <source>
        <strain evidence="2 3">Fur1</strain>
    </source>
</reference>
<sequence length="336" mass="37150">MADSSLPLRRPLPERITATEPTSTPTQQAFRQAIEAVEELRGQLHTLRATQAATRQAYWRQVGPLAAATVEARRALYAPLENALLDGYLSRAELQQVTELLLQNARSLQERFGEDEATIINRYAPAPAPTEPPLEAEATDTNAPPLLPHERAATAARARRQQRAQAARAAKAQAVDTEDQALLQNTKAAYRQLARLHHPDRAAQADEPTQRAQTELMQRITAAYAANDLATLLTLLADAPATSSPTAETETLLQRYTQALAQQQAQLAKELTAAQWTDTTAPWSGTEKQQRTRLRQLKRDLRAELDYLGYLLPQLADPASLKALLRALTSRDQHTL</sequence>
<evidence type="ECO:0000256" key="1">
    <source>
        <dbReference type="SAM" id="MobiDB-lite"/>
    </source>
</evidence>
<evidence type="ECO:0000313" key="3">
    <source>
        <dbReference type="Proteomes" id="UP000317624"/>
    </source>
</evidence>
<dbReference type="InterPro" id="IPR036869">
    <property type="entry name" value="J_dom_sf"/>
</dbReference>
<dbReference type="SUPFAM" id="SSF46565">
    <property type="entry name" value="Chaperone J-domain"/>
    <property type="match status" value="1"/>
</dbReference>
<evidence type="ECO:0000313" key="2">
    <source>
        <dbReference type="EMBL" id="TVT43248.1"/>
    </source>
</evidence>
<dbReference type="AlphaFoldDB" id="A0A558C399"/>
<dbReference type="Gene3D" id="1.10.287.110">
    <property type="entry name" value="DnaJ domain"/>
    <property type="match status" value="1"/>
</dbReference>
<keyword evidence="3" id="KW-1185">Reference proteome</keyword>
<gene>
    <name evidence="2" type="ORF">FNT36_03920</name>
</gene>
<organism evidence="2 3">
    <name type="scientific">Hymenobacter setariae</name>
    <dbReference type="NCBI Taxonomy" id="2594794"/>
    <lineage>
        <taxon>Bacteria</taxon>
        <taxon>Pseudomonadati</taxon>
        <taxon>Bacteroidota</taxon>
        <taxon>Cytophagia</taxon>
        <taxon>Cytophagales</taxon>
        <taxon>Hymenobacteraceae</taxon>
        <taxon>Hymenobacter</taxon>
    </lineage>
</organism>
<name>A0A558C399_9BACT</name>
<dbReference type="InterPro" id="IPR001623">
    <property type="entry name" value="DnaJ_domain"/>
</dbReference>
<feature type="region of interest" description="Disordered" evidence="1">
    <location>
        <begin position="125"/>
        <end position="146"/>
    </location>
</feature>
<dbReference type="EMBL" id="VMRJ01000001">
    <property type="protein sequence ID" value="TVT43248.1"/>
    <property type="molecule type" value="Genomic_DNA"/>
</dbReference>